<evidence type="ECO:0000313" key="3">
    <source>
        <dbReference type="EMBL" id="MPQ86569.1"/>
    </source>
</evidence>
<accession>A0A5N7JYT3</accession>
<dbReference type="Pfam" id="PF02120">
    <property type="entry name" value="Flg_hook"/>
    <property type="match status" value="1"/>
</dbReference>
<feature type="domain" description="Flagellar hook-length control protein-like C-terminal" evidence="2">
    <location>
        <begin position="314"/>
        <end position="394"/>
    </location>
</feature>
<feature type="compositionally biased region" description="Low complexity" evidence="1">
    <location>
        <begin position="159"/>
        <end position="170"/>
    </location>
</feature>
<feature type="region of interest" description="Disordered" evidence="1">
    <location>
        <begin position="196"/>
        <end position="219"/>
    </location>
</feature>
<feature type="region of interest" description="Disordered" evidence="1">
    <location>
        <begin position="141"/>
        <end position="170"/>
    </location>
</feature>
<feature type="compositionally biased region" description="Acidic residues" evidence="1">
    <location>
        <begin position="100"/>
        <end position="112"/>
    </location>
</feature>
<feature type="compositionally biased region" description="Low complexity" evidence="1">
    <location>
        <begin position="11"/>
        <end position="29"/>
    </location>
</feature>
<dbReference type="PANTHER" id="PTHR37533">
    <property type="entry name" value="FLAGELLAR HOOK-LENGTH CONTROL PROTEIN"/>
    <property type="match status" value="1"/>
</dbReference>
<feature type="compositionally biased region" description="Gly residues" evidence="1">
    <location>
        <begin position="412"/>
        <end position="423"/>
    </location>
</feature>
<proteinExistence type="predicted"/>
<dbReference type="InterPro" id="IPR021136">
    <property type="entry name" value="Flagellar_hook_control-like_C"/>
</dbReference>
<feature type="compositionally biased region" description="Basic and acidic residues" evidence="1">
    <location>
        <begin position="51"/>
        <end position="66"/>
    </location>
</feature>
<dbReference type="Proteomes" id="UP000325438">
    <property type="component" value="Unassembled WGS sequence"/>
</dbReference>
<sequence length="450" mass="45445">MPVAPNSLLQAAPAAKPQAPAATPAVATADPRDKASGFAQVFANQGSKPTVKADDSAAKPTRDKPSDASAKPAAGSNTPAASAPAVADSGNPLPAKPPADPDDSASSDEDTPADPSLAQQPAVDPVVDPALIATVTPVAVPVAAPPPAPAAATADDKAQPAATAPVAATDQAKVPAFDPAADPLDAMPAVRLAMEQGGHVSASSQTAQKTAPPTTLDQPTAAQNFASGLANMLVDQQAKDSTDQGGDKAFSGLIEGGLKDLKDASSDTRIDDFANRLAALTQAATPKTANALPPVANAPLAMHQSGWSEEVVNRVMYLSSANLKSAEIQLQPAELGRLDIKVNMTADQQAQVTFMSGHAVVREALESQSGRLREMFAQQGMGQVDVNVSDQSRGWQGQGQEQQQQNQARGVTGSGGRGDGGDAGDVAEVAAAVAPVTSTLIGSSAVDYYA</sequence>
<feature type="compositionally biased region" description="Low complexity" evidence="1">
    <location>
        <begin position="391"/>
        <end position="411"/>
    </location>
</feature>
<comment type="caution">
    <text evidence="3">The sequence shown here is derived from an EMBL/GenBank/DDBJ whole genome shotgun (WGS) entry which is preliminary data.</text>
</comment>
<feature type="compositionally biased region" description="Polar residues" evidence="1">
    <location>
        <begin position="201"/>
        <end position="219"/>
    </location>
</feature>
<feature type="region of interest" description="Disordered" evidence="1">
    <location>
        <begin position="1"/>
        <end position="125"/>
    </location>
</feature>
<dbReference type="InterPro" id="IPR052563">
    <property type="entry name" value="FliK"/>
</dbReference>
<keyword evidence="3" id="KW-0282">Flagellum</keyword>
<reference evidence="3 4" key="1">
    <citation type="submission" date="2019-09" db="EMBL/GenBank/DDBJ databases">
        <title>The draft genomes of Allium pathogen Pseudomonas sp.</title>
        <authorList>
            <person name="Fujikawa T."/>
            <person name="Sawada H."/>
        </authorList>
    </citation>
    <scope>NUCLEOTIDE SEQUENCE [LARGE SCALE GENOMIC DNA]</scope>
    <source>
        <strain evidence="3 4">MAFF 730085</strain>
    </source>
</reference>
<dbReference type="Gene3D" id="3.30.750.140">
    <property type="match status" value="1"/>
</dbReference>
<dbReference type="PANTHER" id="PTHR37533:SF2">
    <property type="entry name" value="FLAGELLAR HOOK-LENGTH CONTROL PROTEIN"/>
    <property type="match status" value="1"/>
</dbReference>
<dbReference type="CDD" id="cd17470">
    <property type="entry name" value="T3SS_Flik_C"/>
    <property type="match status" value="1"/>
</dbReference>
<dbReference type="EMBL" id="VUBA01000163">
    <property type="protein sequence ID" value="MPQ86569.1"/>
    <property type="molecule type" value="Genomic_DNA"/>
</dbReference>
<evidence type="ECO:0000259" key="2">
    <source>
        <dbReference type="Pfam" id="PF02120"/>
    </source>
</evidence>
<gene>
    <name evidence="3" type="ORF">F0170_22855</name>
</gene>
<dbReference type="InterPro" id="IPR038610">
    <property type="entry name" value="FliK-like_C_sf"/>
</dbReference>
<feature type="region of interest" description="Disordered" evidence="1">
    <location>
        <begin position="390"/>
        <end position="424"/>
    </location>
</feature>
<dbReference type="RefSeq" id="WP_152751126.1">
    <property type="nucleotide sequence ID" value="NZ_VUBA01000163.1"/>
</dbReference>
<evidence type="ECO:0000256" key="1">
    <source>
        <dbReference type="SAM" id="MobiDB-lite"/>
    </source>
</evidence>
<keyword evidence="3" id="KW-0966">Cell projection</keyword>
<organism evidence="3 4">
    <name type="scientific">Pseudomonas kitaguniensis</name>
    <dbReference type="NCBI Taxonomy" id="2607908"/>
    <lineage>
        <taxon>Bacteria</taxon>
        <taxon>Pseudomonadati</taxon>
        <taxon>Pseudomonadota</taxon>
        <taxon>Gammaproteobacteria</taxon>
        <taxon>Pseudomonadales</taxon>
        <taxon>Pseudomonadaceae</taxon>
        <taxon>Pseudomonas</taxon>
    </lineage>
</organism>
<keyword evidence="3" id="KW-0969">Cilium</keyword>
<dbReference type="AlphaFoldDB" id="A0A5N7JYT3"/>
<name>A0A5N7JYT3_9PSED</name>
<protein>
    <submittedName>
        <fullName evidence="3">Flagellar hook-length control protein FliK</fullName>
    </submittedName>
</protein>
<evidence type="ECO:0000313" key="4">
    <source>
        <dbReference type="Proteomes" id="UP000325438"/>
    </source>
</evidence>